<keyword evidence="5" id="KW-0863">Zinc-finger</keyword>
<organism evidence="12">
    <name type="scientific">Dissoconium aciculare CBS 342.82</name>
    <dbReference type="NCBI Taxonomy" id="1314786"/>
    <lineage>
        <taxon>Eukaryota</taxon>
        <taxon>Fungi</taxon>
        <taxon>Dikarya</taxon>
        <taxon>Ascomycota</taxon>
        <taxon>Pezizomycotina</taxon>
        <taxon>Dothideomycetes</taxon>
        <taxon>Dothideomycetidae</taxon>
        <taxon>Mycosphaerellales</taxon>
        <taxon>Dissoconiaceae</taxon>
        <taxon>Dissoconium</taxon>
    </lineage>
</organism>
<feature type="compositionally biased region" description="Acidic residues" evidence="8">
    <location>
        <begin position="79"/>
        <end position="94"/>
    </location>
</feature>
<feature type="region of interest" description="Disordered" evidence="8">
    <location>
        <begin position="1"/>
        <end position="149"/>
    </location>
</feature>
<dbReference type="GO" id="GO:0003697">
    <property type="term" value="F:single-stranded DNA binding"/>
    <property type="evidence" value="ECO:0007669"/>
    <property type="project" value="InterPro"/>
</dbReference>
<feature type="region of interest" description="Disordered" evidence="8">
    <location>
        <begin position="689"/>
        <end position="792"/>
    </location>
</feature>
<feature type="compositionally biased region" description="Basic and acidic residues" evidence="8">
    <location>
        <begin position="115"/>
        <end position="130"/>
    </location>
</feature>
<feature type="region of interest" description="Disordered" evidence="8">
    <location>
        <begin position="187"/>
        <end position="302"/>
    </location>
</feature>
<accession>A0A6J3M190</accession>
<dbReference type="AlphaFoldDB" id="A0A6J3M190"/>
<dbReference type="InterPro" id="IPR040184">
    <property type="entry name" value="Mcm10"/>
</dbReference>
<keyword evidence="11" id="KW-1185">Reference proteome</keyword>
<evidence type="ECO:0000256" key="2">
    <source>
        <dbReference type="ARBA" id="ARBA00009679"/>
    </source>
</evidence>
<comment type="subcellular location">
    <subcellularLocation>
        <location evidence="1">Nucleus</location>
    </subcellularLocation>
</comment>
<dbReference type="GO" id="GO:0008270">
    <property type="term" value="F:zinc ion binding"/>
    <property type="evidence" value="ECO:0007669"/>
    <property type="project" value="UniProtKB-KW"/>
</dbReference>
<keyword evidence="3" id="KW-0235">DNA replication</keyword>
<dbReference type="GO" id="GO:0003688">
    <property type="term" value="F:DNA replication origin binding"/>
    <property type="evidence" value="ECO:0007669"/>
    <property type="project" value="TreeGrafter"/>
</dbReference>
<dbReference type="RefSeq" id="XP_033458305.1">
    <property type="nucleotide sequence ID" value="XM_033605342.1"/>
</dbReference>
<evidence type="ECO:0000256" key="6">
    <source>
        <dbReference type="ARBA" id="ARBA00022833"/>
    </source>
</evidence>
<evidence type="ECO:0000256" key="3">
    <source>
        <dbReference type="ARBA" id="ARBA00022705"/>
    </source>
</evidence>
<keyword evidence="4" id="KW-0479">Metal-binding</keyword>
<reference evidence="12" key="2">
    <citation type="submission" date="2020-04" db="EMBL/GenBank/DDBJ databases">
        <authorList>
            <consortium name="NCBI Genome Project"/>
        </authorList>
    </citation>
    <scope>NUCLEOTIDE SEQUENCE</scope>
    <source>
        <strain evidence="12">CBS 342.82</strain>
    </source>
</reference>
<feature type="compositionally biased region" description="Basic and acidic residues" evidence="8">
    <location>
        <begin position="206"/>
        <end position="232"/>
    </location>
</feature>
<evidence type="ECO:0000256" key="1">
    <source>
        <dbReference type="ARBA" id="ARBA00004123"/>
    </source>
</evidence>
<dbReference type="GO" id="GO:0043596">
    <property type="term" value="C:nuclear replication fork"/>
    <property type="evidence" value="ECO:0007669"/>
    <property type="project" value="TreeGrafter"/>
</dbReference>
<evidence type="ECO:0000259" key="10">
    <source>
        <dbReference type="Pfam" id="PF22379"/>
    </source>
</evidence>
<feature type="compositionally biased region" description="Basic and acidic residues" evidence="8">
    <location>
        <begin position="1"/>
        <end position="21"/>
    </location>
</feature>
<evidence type="ECO:0000313" key="12">
    <source>
        <dbReference type="RefSeq" id="XP_033458305.1"/>
    </source>
</evidence>
<feature type="compositionally biased region" description="Low complexity" evidence="8">
    <location>
        <begin position="729"/>
        <end position="765"/>
    </location>
</feature>
<evidence type="ECO:0008006" key="13">
    <source>
        <dbReference type="Google" id="ProtNLM"/>
    </source>
</evidence>
<name>A0A6J3M190_9PEZI</name>
<feature type="region of interest" description="Disordered" evidence="8">
    <location>
        <begin position="511"/>
        <end position="535"/>
    </location>
</feature>
<feature type="compositionally biased region" description="Polar residues" evidence="8">
    <location>
        <begin position="712"/>
        <end position="728"/>
    </location>
</feature>
<dbReference type="Pfam" id="PF09329">
    <property type="entry name" value="zf-primase"/>
    <property type="match status" value="1"/>
</dbReference>
<evidence type="ECO:0000256" key="4">
    <source>
        <dbReference type="ARBA" id="ARBA00022723"/>
    </source>
</evidence>
<dbReference type="InterPro" id="IPR055065">
    <property type="entry name" value="OB_MCM10"/>
</dbReference>
<evidence type="ECO:0000256" key="5">
    <source>
        <dbReference type="ARBA" id="ARBA00022771"/>
    </source>
</evidence>
<feature type="domain" description="Zinc finger Mcm10/DnaG-type" evidence="9">
    <location>
        <begin position="459"/>
        <end position="504"/>
    </location>
</feature>
<feature type="compositionally biased region" description="Polar residues" evidence="8">
    <location>
        <begin position="240"/>
        <end position="269"/>
    </location>
</feature>
<dbReference type="PANTHER" id="PTHR13454">
    <property type="entry name" value="PROTEIN MCM10 HOMOLOG"/>
    <property type="match status" value="1"/>
</dbReference>
<reference evidence="12" key="1">
    <citation type="submission" date="2020-01" db="EMBL/GenBank/DDBJ databases">
        <authorList>
            <consortium name="DOE Joint Genome Institute"/>
            <person name="Haridas S."/>
            <person name="Albert R."/>
            <person name="Binder M."/>
            <person name="Bloem J."/>
            <person name="Labutti K."/>
            <person name="Salamov A."/>
            <person name="Andreopoulos B."/>
            <person name="Baker S.E."/>
            <person name="Barry K."/>
            <person name="Bills G."/>
            <person name="Bluhm B.H."/>
            <person name="Cannon C."/>
            <person name="Castanera R."/>
            <person name="Culley D.E."/>
            <person name="Daum C."/>
            <person name="Ezra D."/>
            <person name="Gonzalez J.B."/>
            <person name="Henrissat B."/>
            <person name="Kuo A."/>
            <person name="Liang C."/>
            <person name="Lipzen A."/>
            <person name="Lutzoni F."/>
            <person name="Magnuson J."/>
            <person name="Mondo S."/>
            <person name="Nolan M."/>
            <person name="Ohm R."/>
            <person name="Pangilinan J."/>
            <person name="Park H.-J."/>
            <person name="Ramirez L."/>
            <person name="Alfaro M."/>
            <person name="Sun H."/>
            <person name="Tritt A."/>
            <person name="Yoshinaga Y."/>
            <person name="Zwiers L.-H."/>
            <person name="Turgeon B.G."/>
            <person name="Goodwin S.B."/>
            <person name="Spatafora J.W."/>
            <person name="Crous P.W."/>
            <person name="Grigoriev I.V."/>
        </authorList>
    </citation>
    <scope>NUCLEOTIDE SEQUENCE</scope>
    <source>
        <strain evidence="12">CBS 342.82</strain>
    </source>
</reference>
<proteinExistence type="inferred from homology"/>
<dbReference type="GeneID" id="54363142"/>
<dbReference type="PANTHER" id="PTHR13454:SF11">
    <property type="entry name" value="PROTEIN MCM10 HOMOLOG"/>
    <property type="match status" value="1"/>
</dbReference>
<comment type="similarity">
    <text evidence="2">Belongs to the MCM10 family.</text>
</comment>
<dbReference type="Pfam" id="PF22379">
    <property type="entry name" value="OB_MCM10"/>
    <property type="match status" value="1"/>
</dbReference>
<keyword evidence="6" id="KW-0862">Zinc</keyword>
<protein>
    <recommendedName>
        <fullName evidence="13">Zinc finger Mcm10/DnaG-type domain-containing protein</fullName>
    </recommendedName>
</protein>
<evidence type="ECO:0000313" key="11">
    <source>
        <dbReference type="Proteomes" id="UP000504637"/>
    </source>
</evidence>
<dbReference type="Gene3D" id="2.40.50.140">
    <property type="entry name" value="Nucleic acid-binding proteins"/>
    <property type="match status" value="1"/>
</dbReference>
<dbReference type="Proteomes" id="UP000504637">
    <property type="component" value="Unplaced"/>
</dbReference>
<dbReference type="InterPro" id="IPR015408">
    <property type="entry name" value="Znf_Mcm10/DnaG"/>
</dbReference>
<evidence type="ECO:0000259" key="9">
    <source>
        <dbReference type="Pfam" id="PF09329"/>
    </source>
</evidence>
<reference evidence="12" key="3">
    <citation type="submission" date="2025-08" db="UniProtKB">
        <authorList>
            <consortium name="RefSeq"/>
        </authorList>
    </citation>
    <scope>IDENTIFICATION</scope>
    <source>
        <strain evidence="12">CBS 342.82</strain>
    </source>
</reference>
<feature type="domain" description="MCM10 OB-fold" evidence="10">
    <location>
        <begin position="307"/>
        <end position="445"/>
    </location>
</feature>
<evidence type="ECO:0000256" key="8">
    <source>
        <dbReference type="SAM" id="MobiDB-lite"/>
    </source>
</evidence>
<dbReference type="FunFam" id="2.40.50.140:FF:000174">
    <property type="entry name" value="DNA replication licensing factor mcm10"/>
    <property type="match status" value="1"/>
</dbReference>
<dbReference type="InterPro" id="IPR012340">
    <property type="entry name" value="NA-bd_OB-fold"/>
</dbReference>
<feature type="compositionally biased region" description="Polar residues" evidence="8">
    <location>
        <begin position="58"/>
        <end position="68"/>
    </location>
</feature>
<sequence>MVVIRESPRAKRSPDKNDAEWPPRSPFQALLSSPSGRKRWQEHQSRAGARSPSPSPMRKQTSSSQTLQRMLDDATGGASEEEEADEEDEEDEETLQLRLQQIETRLKLKKLQQKTQKDTLSRQKRTDSPRKLLPPRSAPPETERVEVPLSPVRKVGPLIEQVSPARRRLGLDAPFREQEISLKRARPVPASLRRSTAEVNVPRPKSFSERLLESKEKELQQEARKEHLEELRSSAFGVSRSRTPTAEEQSAQKTSRTQENGRGTITSRIGSVRQARATKEVPHSSSNSSTAKAPSENETSDAAYDPFSKIHLSKRLIAHSDVAREMSDKEIYTLPRLLKEVKSPDYEAPDCESDYVVFAVLSSKSDPFDVAQTHKQTDSRSNDSTEAPRNKFMVLHLTDLKWEMDLFLFGTAFNQFWKLTPGTLLAILNPAIMPPRGNQHTGRFSLKLGSSDDAVMEIGKARDLGYCSSIKKNGQQCGDWIDKRKTTVCEFHINLQVAKSRKDRMEVNSMFRGTADSPDGRKRVLSKKAPAPGAKKFHHGDYGTLYSVSADMGRSAATLLDADDTDALHSMTREEASRKRIAAAQKERDLARQLVEMGRGAGAEYLRASHPSIADALDRNDAAAQARSALFDKPTIASLGLGAKNAHEARLSPAKDRKRHFGLGEMTTATARKRDLPMGWGGAKQAGLALVSRKSHDQNPSASTLPRERGQTLISQPQQQQEADTANTSFSSASHSAESSSHAARAGQVRPRSQGSSIRSGGSTSPVKKRARFALSKGIREPGRESLPGDARTAVEDVFLFHDDDDDDDDLEIV</sequence>
<dbReference type="OrthoDB" id="202825at2759"/>
<dbReference type="GO" id="GO:0006270">
    <property type="term" value="P:DNA replication initiation"/>
    <property type="evidence" value="ECO:0007669"/>
    <property type="project" value="InterPro"/>
</dbReference>
<keyword evidence="7" id="KW-0539">Nucleus</keyword>
<evidence type="ECO:0000256" key="7">
    <source>
        <dbReference type="ARBA" id="ARBA00023242"/>
    </source>
</evidence>
<gene>
    <name evidence="12" type="ORF">K489DRAFT_382315</name>
</gene>